<organism evidence="1 2">
    <name type="scientific">Anabarilius grahami</name>
    <name type="common">Kanglang fish</name>
    <name type="synonym">Barilius grahami</name>
    <dbReference type="NCBI Taxonomy" id="495550"/>
    <lineage>
        <taxon>Eukaryota</taxon>
        <taxon>Metazoa</taxon>
        <taxon>Chordata</taxon>
        <taxon>Craniata</taxon>
        <taxon>Vertebrata</taxon>
        <taxon>Euteleostomi</taxon>
        <taxon>Actinopterygii</taxon>
        <taxon>Neopterygii</taxon>
        <taxon>Teleostei</taxon>
        <taxon>Ostariophysi</taxon>
        <taxon>Cypriniformes</taxon>
        <taxon>Xenocyprididae</taxon>
        <taxon>Xenocypridinae</taxon>
        <taxon>Xenocypridinae incertae sedis</taxon>
        <taxon>Anabarilius</taxon>
    </lineage>
</organism>
<comment type="caution">
    <text evidence="1">The sequence shown here is derived from an EMBL/GenBank/DDBJ whole genome shotgun (WGS) entry which is preliminary data.</text>
</comment>
<dbReference type="InterPro" id="IPR036397">
    <property type="entry name" value="RNaseH_sf"/>
</dbReference>
<sequence>MGLHSCRPVRVPMLTPVHRRKSQQWAREHQNWTMEQWKKVAWSDGRERVCCLPGEHMAPGCTMGRRQTGRGSVMLWAMFGWIERLSECGLDCVDEDHCVRDAVEGQSSCIVIHIHSYSTADGLYREFCLYVIVSE</sequence>
<evidence type="ECO:0008006" key="3">
    <source>
        <dbReference type="Google" id="ProtNLM"/>
    </source>
</evidence>
<proteinExistence type="predicted"/>
<evidence type="ECO:0000313" key="1">
    <source>
        <dbReference type="EMBL" id="ROI79367.1"/>
    </source>
</evidence>
<gene>
    <name evidence="1" type="ORF">DPX16_7255</name>
</gene>
<name>A0A3N0XMX9_ANAGA</name>
<accession>A0A3N0XMX9</accession>
<evidence type="ECO:0000313" key="2">
    <source>
        <dbReference type="Proteomes" id="UP000281406"/>
    </source>
</evidence>
<reference evidence="1 2" key="1">
    <citation type="submission" date="2018-10" db="EMBL/GenBank/DDBJ databases">
        <title>Genome assembly for a Yunnan-Guizhou Plateau 3E fish, Anabarilius grahami (Regan), and its evolutionary and genetic applications.</title>
        <authorList>
            <person name="Jiang W."/>
        </authorList>
    </citation>
    <scope>NUCLEOTIDE SEQUENCE [LARGE SCALE GENOMIC DNA]</scope>
    <source>
        <strain evidence="1">AG-KIZ</strain>
        <tissue evidence="1">Muscle</tissue>
    </source>
</reference>
<dbReference type="OrthoDB" id="8950205at2759"/>
<protein>
    <recommendedName>
        <fullName evidence="3">Transposase Tc1-like domain-containing protein</fullName>
    </recommendedName>
</protein>
<keyword evidence="2" id="KW-1185">Reference proteome</keyword>
<dbReference type="AlphaFoldDB" id="A0A3N0XMX9"/>
<dbReference type="EMBL" id="RJVU01068486">
    <property type="protein sequence ID" value="ROI79367.1"/>
    <property type="molecule type" value="Genomic_DNA"/>
</dbReference>
<dbReference type="GO" id="GO:0003676">
    <property type="term" value="F:nucleic acid binding"/>
    <property type="evidence" value="ECO:0007669"/>
    <property type="project" value="InterPro"/>
</dbReference>
<dbReference type="Proteomes" id="UP000281406">
    <property type="component" value="Unassembled WGS sequence"/>
</dbReference>
<dbReference type="Gene3D" id="3.30.420.10">
    <property type="entry name" value="Ribonuclease H-like superfamily/Ribonuclease H"/>
    <property type="match status" value="1"/>
</dbReference>